<protein>
    <recommendedName>
        <fullName evidence="4">PH domain-containing protein</fullName>
    </recommendedName>
</protein>
<evidence type="ECO:0008006" key="4">
    <source>
        <dbReference type="Google" id="ProtNLM"/>
    </source>
</evidence>
<dbReference type="InterPro" id="IPR017259">
    <property type="entry name" value="UCP037672"/>
</dbReference>
<organism evidence="2 3">
    <name type="scientific">Clostridium acidisoli DSM 12555</name>
    <dbReference type="NCBI Taxonomy" id="1121291"/>
    <lineage>
        <taxon>Bacteria</taxon>
        <taxon>Bacillati</taxon>
        <taxon>Bacillota</taxon>
        <taxon>Clostridia</taxon>
        <taxon>Eubacteriales</taxon>
        <taxon>Clostridiaceae</taxon>
        <taxon>Clostridium</taxon>
    </lineage>
</organism>
<proteinExistence type="predicted"/>
<evidence type="ECO:0000313" key="3">
    <source>
        <dbReference type="Proteomes" id="UP000192468"/>
    </source>
</evidence>
<keyword evidence="3" id="KW-1185">Reference proteome</keyword>
<evidence type="ECO:0000313" key="2">
    <source>
        <dbReference type="EMBL" id="SMC22723.1"/>
    </source>
</evidence>
<keyword evidence="1" id="KW-0472">Membrane</keyword>
<feature type="transmembrane region" description="Helical" evidence="1">
    <location>
        <begin position="121"/>
        <end position="142"/>
    </location>
</feature>
<keyword evidence="1" id="KW-1133">Transmembrane helix</keyword>
<dbReference type="RefSeq" id="WP_084115184.1">
    <property type="nucleotide sequence ID" value="NZ_FWXH01000004.1"/>
</dbReference>
<evidence type="ECO:0000256" key="1">
    <source>
        <dbReference type="SAM" id="Phobius"/>
    </source>
</evidence>
<keyword evidence="1" id="KW-0812">Transmembrane</keyword>
<accession>A0A1W1XFI0</accession>
<dbReference type="Pfam" id="PF12650">
    <property type="entry name" value="DUF3784"/>
    <property type="match status" value="1"/>
</dbReference>
<dbReference type="EMBL" id="FWXH01000004">
    <property type="protein sequence ID" value="SMC22723.1"/>
    <property type="molecule type" value="Genomic_DNA"/>
</dbReference>
<sequence>MNLMYFIFMAVGIFILVLGFILYKYKAIEMLNGYDPTKKYDREGLAKFNGSNLMYMGVSIVIINVIFVAISKSHTIASILDIILFFVDVIYFSLKCAIYSKRYELSEGAEKSKTQKYYNKTSIIAGSVLLIIVFGLIGGFMIEESIQSTTLSVDNKELNIKAGAVERFYDTKTINKIYINNTIPDHSKSSGEGIGSIERGTYDVNGLGKGSVFLESDKGPYLYVIMGKDFVIINNKDASKTEKFYKELLKYKNNGGDLQ</sequence>
<dbReference type="AlphaFoldDB" id="A0A1W1XFI0"/>
<dbReference type="OrthoDB" id="1909590at2"/>
<reference evidence="2 3" key="1">
    <citation type="submission" date="2017-04" db="EMBL/GenBank/DDBJ databases">
        <authorList>
            <person name="Afonso C.L."/>
            <person name="Miller P.J."/>
            <person name="Scott M.A."/>
            <person name="Spackman E."/>
            <person name="Goraichik I."/>
            <person name="Dimitrov K.M."/>
            <person name="Suarez D.L."/>
            <person name="Swayne D.E."/>
        </authorList>
    </citation>
    <scope>NUCLEOTIDE SEQUENCE [LARGE SCALE GENOMIC DNA]</scope>
    <source>
        <strain evidence="2 3">DSM 12555</strain>
    </source>
</reference>
<gene>
    <name evidence="2" type="ORF">SAMN02745134_01703</name>
</gene>
<feature type="transmembrane region" description="Helical" evidence="1">
    <location>
        <begin position="52"/>
        <end position="70"/>
    </location>
</feature>
<feature type="transmembrane region" description="Helical" evidence="1">
    <location>
        <begin position="76"/>
        <end position="94"/>
    </location>
</feature>
<name>A0A1W1XFI0_9CLOT</name>
<dbReference type="Proteomes" id="UP000192468">
    <property type="component" value="Unassembled WGS sequence"/>
</dbReference>
<feature type="transmembrane region" description="Helical" evidence="1">
    <location>
        <begin position="6"/>
        <end position="23"/>
    </location>
</feature>
<dbReference type="STRING" id="1121291.SAMN02745134_01703"/>